<dbReference type="STRING" id="1236989.JCM15548_12644"/>
<keyword evidence="1" id="KW-0732">Signal</keyword>
<dbReference type="CDD" id="cd00371">
    <property type="entry name" value="HMA"/>
    <property type="match status" value="1"/>
</dbReference>
<comment type="caution">
    <text evidence="3">The sequence shown here is derived from an EMBL/GenBank/DDBJ whole genome shotgun (WGS) entry which is preliminary data.</text>
</comment>
<accession>A0A0E9LYR6</accession>
<name>A0A0E9LYR6_9BACT</name>
<feature type="signal peptide" evidence="1">
    <location>
        <begin position="1"/>
        <end position="24"/>
    </location>
</feature>
<dbReference type="InterPro" id="IPR006121">
    <property type="entry name" value="HMA_dom"/>
</dbReference>
<keyword evidence="4" id="KW-1185">Reference proteome</keyword>
<dbReference type="InterPro" id="IPR036163">
    <property type="entry name" value="HMA_dom_sf"/>
</dbReference>
<reference evidence="3 4" key="1">
    <citation type="journal article" date="2015" name="Microbes Environ.">
        <title>Distribution and evolution of nitrogen fixation genes in the phylum bacteroidetes.</title>
        <authorList>
            <person name="Inoue J."/>
            <person name="Oshima K."/>
            <person name="Suda W."/>
            <person name="Sakamoto M."/>
            <person name="Iino T."/>
            <person name="Noda S."/>
            <person name="Hongoh Y."/>
            <person name="Hattori M."/>
            <person name="Ohkuma M."/>
        </authorList>
    </citation>
    <scope>NUCLEOTIDE SEQUENCE [LARGE SCALE GENOMIC DNA]</scope>
    <source>
        <strain evidence="3">JCM 15548</strain>
    </source>
</reference>
<sequence>MEIMKTKVLSLFVMLLMATTVVFAANKTEKFAVKGLCGMCENRIEKAALSVEGVSKADWDRETQKIEVVFDDEVTQLDAVHKAIAKAGHDTKKHKAKDEVYEKLPGCCKYDRTETKKEEKGHEGHNH</sequence>
<dbReference type="Gene3D" id="3.30.70.100">
    <property type="match status" value="1"/>
</dbReference>
<dbReference type="Pfam" id="PF00403">
    <property type="entry name" value="HMA"/>
    <property type="match status" value="1"/>
</dbReference>
<dbReference type="AlphaFoldDB" id="A0A0E9LYR6"/>
<dbReference type="EMBL" id="BAZW01000022">
    <property type="protein sequence ID" value="GAO30379.1"/>
    <property type="molecule type" value="Genomic_DNA"/>
</dbReference>
<dbReference type="PROSITE" id="PS50846">
    <property type="entry name" value="HMA_2"/>
    <property type="match status" value="1"/>
</dbReference>
<organism evidence="3 4">
    <name type="scientific">Geofilum rubicundum JCM 15548</name>
    <dbReference type="NCBI Taxonomy" id="1236989"/>
    <lineage>
        <taxon>Bacteria</taxon>
        <taxon>Pseudomonadati</taxon>
        <taxon>Bacteroidota</taxon>
        <taxon>Bacteroidia</taxon>
        <taxon>Marinilabiliales</taxon>
        <taxon>Marinilabiliaceae</taxon>
        <taxon>Geofilum</taxon>
    </lineage>
</organism>
<evidence type="ECO:0000256" key="1">
    <source>
        <dbReference type="SAM" id="SignalP"/>
    </source>
</evidence>
<gene>
    <name evidence="3" type="ORF">JCM15548_12644</name>
</gene>
<evidence type="ECO:0000313" key="4">
    <source>
        <dbReference type="Proteomes" id="UP000032900"/>
    </source>
</evidence>
<feature type="domain" description="HMA" evidence="2">
    <location>
        <begin position="26"/>
        <end position="92"/>
    </location>
</feature>
<dbReference type="GO" id="GO:0046872">
    <property type="term" value="F:metal ion binding"/>
    <property type="evidence" value="ECO:0007669"/>
    <property type="project" value="InterPro"/>
</dbReference>
<proteinExistence type="predicted"/>
<evidence type="ECO:0000259" key="2">
    <source>
        <dbReference type="PROSITE" id="PS50846"/>
    </source>
</evidence>
<dbReference type="Proteomes" id="UP000032900">
    <property type="component" value="Unassembled WGS sequence"/>
</dbReference>
<protein>
    <submittedName>
        <fullName evidence="3">Probable Co/Zn/Cd efflux system membrane fusion protein</fullName>
    </submittedName>
</protein>
<dbReference type="SUPFAM" id="SSF55008">
    <property type="entry name" value="HMA, heavy metal-associated domain"/>
    <property type="match status" value="1"/>
</dbReference>
<feature type="chain" id="PRO_5002428742" evidence="1">
    <location>
        <begin position="25"/>
        <end position="127"/>
    </location>
</feature>
<evidence type="ECO:0000313" key="3">
    <source>
        <dbReference type="EMBL" id="GAO30379.1"/>
    </source>
</evidence>